<accession>A0A8J3FTH2</accession>
<dbReference type="EC" id="2.3.1.282" evidence="5"/>
<evidence type="ECO:0000259" key="12">
    <source>
        <dbReference type="Pfam" id="PF16911"/>
    </source>
</evidence>
<evidence type="ECO:0000256" key="2">
    <source>
        <dbReference type="ARBA" id="ARBA00000625"/>
    </source>
</evidence>
<comment type="catalytic activity">
    <reaction evidence="2">
        <text>2 a mycocerosyl-[mycocerosic acid synthase] + a phenolphthiocerol = a dimycocerosyl phenolphthiocerol + 2 holo-[mycocerosic acid synthase].</text>
        <dbReference type="EC" id="2.3.1.282"/>
    </reaction>
</comment>
<dbReference type="InterPro" id="IPR031641">
    <property type="entry name" value="PapA_C"/>
</dbReference>
<dbReference type="GO" id="GO:0016746">
    <property type="term" value="F:acyltransferase activity"/>
    <property type="evidence" value="ECO:0007669"/>
    <property type="project" value="UniProtKB-KW"/>
</dbReference>
<evidence type="ECO:0000256" key="10">
    <source>
        <dbReference type="ARBA" id="ARBA00032317"/>
    </source>
</evidence>
<evidence type="ECO:0000256" key="3">
    <source>
        <dbReference type="ARBA" id="ARBA00001907"/>
    </source>
</evidence>
<dbReference type="PANTHER" id="PTHR28037">
    <property type="entry name" value="ALCOHOL O-ACETYLTRANSFERASE 1-RELATED"/>
    <property type="match status" value="1"/>
</dbReference>
<reference evidence="13" key="2">
    <citation type="submission" date="2020-09" db="EMBL/GenBank/DDBJ databases">
        <authorList>
            <person name="Sun Q."/>
            <person name="Zhou Y."/>
        </authorList>
    </citation>
    <scope>NUCLEOTIDE SEQUENCE</scope>
    <source>
        <strain evidence="13">CGMCC 4.5737</strain>
    </source>
</reference>
<dbReference type="Gene3D" id="3.30.559.10">
    <property type="entry name" value="Chloramphenicol acetyltransferase-like domain"/>
    <property type="match status" value="1"/>
</dbReference>
<dbReference type="PANTHER" id="PTHR28037:SF1">
    <property type="entry name" value="ALCOHOL O-ACETYLTRANSFERASE 1-RELATED"/>
    <property type="match status" value="1"/>
</dbReference>
<comment type="similarity">
    <text evidence="4">Belongs to the acyltransferase PapA5 family.</text>
</comment>
<dbReference type="RefSeq" id="WP_189052872.1">
    <property type="nucleotide sequence ID" value="NZ_BMMK01000001.1"/>
</dbReference>
<protein>
    <recommendedName>
        <fullName evidence="6">Phthiocerol/phthiodiolone dimycocerosyl transferase</fullName>
        <ecNumber evidence="5">2.3.1.282</ecNumber>
    </recommendedName>
    <alternativeName>
        <fullName evidence="11">Acyltransferase PapA5</fullName>
    </alternativeName>
    <alternativeName>
        <fullName evidence="9">Phthiocerol/phthiodiolone O-acyltransferase</fullName>
    </alternativeName>
    <alternativeName>
        <fullName evidence="10">Polyketide synthase-associated protein A5</fullName>
    </alternativeName>
</protein>
<evidence type="ECO:0000256" key="8">
    <source>
        <dbReference type="ARBA" id="ARBA00023315"/>
    </source>
</evidence>
<dbReference type="AlphaFoldDB" id="A0A8J3FTH2"/>
<evidence type="ECO:0000313" key="13">
    <source>
        <dbReference type="EMBL" id="GGM34170.1"/>
    </source>
</evidence>
<keyword evidence="14" id="KW-1185">Reference proteome</keyword>
<dbReference type="Proteomes" id="UP000637578">
    <property type="component" value="Unassembled WGS sequence"/>
</dbReference>
<sequence length="431" mass="47009">MINRPLSPAERWYWLCDQLSPLNCIVRVHIAGAVSCADLERAAAGLVAEHPLLRVAVAAAPDGTRPRFVPVKDPRIPIRTVTAEDPGRWEREIDGVELVTPLATRSGPLARIVDIIHAPGSAQECHDLILTVSHIIADGTAVMEMLRRLLELAAGTPSPEPHDPLPPPEAMLPRWIKGVPRTLQTVAWAVADQIATAIARPRRLVPDTPVPAERRRTRLVHRELDAEQLDRLVSRCKREGLTVHSALTATMAIAVAGEDARCVTLGSPVDFRAELVRPVGSRDLGSYVATVPSHIRIGPLWATARRAQRDLNRRTRFGQHLALISMLRFMTPPSVGRSARTIAMVDRMGPGNVCLSNLGRFPFPDRVGEWDVSGIQPVAGLSISGLLVAVVITSHSALSWNFSYIEGALIRERAERIADRAVEILLSSIGG</sequence>
<gene>
    <name evidence="13" type="ORF">GCM10012275_01910</name>
</gene>
<dbReference type="SUPFAM" id="SSF52777">
    <property type="entry name" value="CoA-dependent acyltransferases"/>
    <property type="match status" value="2"/>
</dbReference>
<keyword evidence="7" id="KW-0808">Transferase</keyword>
<comment type="catalytic activity">
    <reaction evidence="1">
        <text>2 a mycocerosyl-[mycocerosic acid synthase] + a phthiocerol = a dimycocerosyl phthiocerol + 2 holo-[mycocerosic acid synthase].</text>
        <dbReference type="EC" id="2.3.1.282"/>
    </reaction>
</comment>
<evidence type="ECO:0000256" key="7">
    <source>
        <dbReference type="ARBA" id="ARBA00022679"/>
    </source>
</evidence>
<organism evidence="13 14">
    <name type="scientific">Longimycelium tulufanense</name>
    <dbReference type="NCBI Taxonomy" id="907463"/>
    <lineage>
        <taxon>Bacteria</taxon>
        <taxon>Bacillati</taxon>
        <taxon>Actinomycetota</taxon>
        <taxon>Actinomycetes</taxon>
        <taxon>Pseudonocardiales</taxon>
        <taxon>Pseudonocardiaceae</taxon>
        <taxon>Longimycelium</taxon>
    </lineage>
</organism>
<name>A0A8J3FTH2_9PSEU</name>
<comment type="caution">
    <text evidence="13">The sequence shown here is derived from an EMBL/GenBank/DDBJ whole genome shotgun (WGS) entry which is preliminary data.</text>
</comment>
<reference evidence="13" key="1">
    <citation type="journal article" date="2014" name="Int. J. Syst. Evol. Microbiol.">
        <title>Complete genome sequence of Corynebacterium casei LMG S-19264T (=DSM 44701T), isolated from a smear-ripened cheese.</title>
        <authorList>
            <consortium name="US DOE Joint Genome Institute (JGI-PGF)"/>
            <person name="Walter F."/>
            <person name="Albersmeier A."/>
            <person name="Kalinowski J."/>
            <person name="Ruckert C."/>
        </authorList>
    </citation>
    <scope>NUCLEOTIDE SEQUENCE</scope>
    <source>
        <strain evidence="13">CGMCC 4.5737</strain>
    </source>
</reference>
<evidence type="ECO:0000256" key="6">
    <source>
        <dbReference type="ARBA" id="ARBA00013449"/>
    </source>
</evidence>
<dbReference type="InterPro" id="IPR023213">
    <property type="entry name" value="CAT-like_dom_sf"/>
</dbReference>
<evidence type="ECO:0000256" key="11">
    <source>
        <dbReference type="ARBA" id="ARBA00033407"/>
    </source>
</evidence>
<evidence type="ECO:0000256" key="1">
    <source>
        <dbReference type="ARBA" id="ARBA00000026"/>
    </source>
</evidence>
<dbReference type="InterPro" id="IPR052058">
    <property type="entry name" value="Alcohol_O-acetyltransferase"/>
</dbReference>
<evidence type="ECO:0000256" key="9">
    <source>
        <dbReference type="ARBA" id="ARBA00030465"/>
    </source>
</evidence>
<dbReference type="Pfam" id="PF16911">
    <property type="entry name" value="PapA_C"/>
    <property type="match status" value="1"/>
</dbReference>
<comment type="catalytic activity">
    <reaction evidence="3">
        <text>2 a mycocerosyl-[mycocerosic acid synthase] + a phthiodiolone = a dimycocerosyl phthiodiolone + 2 holo-[mycocerosic acid synthase].</text>
        <dbReference type="EC" id="2.3.1.282"/>
    </reaction>
</comment>
<dbReference type="Gene3D" id="3.30.559.30">
    <property type="entry name" value="Nonribosomal peptide synthetase, condensation domain"/>
    <property type="match status" value="1"/>
</dbReference>
<keyword evidence="8" id="KW-0012">Acyltransferase</keyword>
<evidence type="ECO:0000256" key="5">
    <source>
        <dbReference type="ARBA" id="ARBA00012866"/>
    </source>
</evidence>
<dbReference type="EMBL" id="BMMK01000001">
    <property type="protein sequence ID" value="GGM34170.1"/>
    <property type="molecule type" value="Genomic_DNA"/>
</dbReference>
<evidence type="ECO:0000313" key="14">
    <source>
        <dbReference type="Proteomes" id="UP000637578"/>
    </source>
</evidence>
<feature type="domain" description="Phthiocerol/phthiodiolone dimycocerosyl transferase C-terminal" evidence="12">
    <location>
        <begin position="218"/>
        <end position="375"/>
    </location>
</feature>
<evidence type="ECO:0000256" key="4">
    <source>
        <dbReference type="ARBA" id="ARBA00006558"/>
    </source>
</evidence>
<proteinExistence type="inferred from homology"/>